<feature type="compositionally biased region" description="Polar residues" evidence="6">
    <location>
        <begin position="13"/>
        <end position="23"/>
    </location>
</feature>
<evidence type="ECO:0000256" key="2">
    <source>
        <dbReference type="ARBA" id="ARBA00022473"/>
    </source>
</evidence>
<dbReference type="CDD" id="cd01215">
    <property type="entry name" value="PTB_Dab"/>
    <property type="match status" value="1"/>
</dbReference>
<feature type="region of interest" description="Disordered" evidence="6">
    <location>
        <begin position="539"/>
        <end position="632"/>
    </location>
</feature>
<feature type="compositionally biased region" description="Acidic residues" evidence="6">
    <location>
        <begin position="1242"/>
        <end position="1254"/>
    </location>
</feature>
<evidence type="ECO:0000259" key="7">
    <source>
        <dbReference type="PROSITE" id="PS01179"/>
    </source>
</evidence>
<feature type="region of interest" description="Disordered" evidence="6">
    <location>
        <begin position="1067"/>
        <end position="1306"/>
    </location>
</feature>
<feature type="compositionally biased region" description="Polar residues" evidence="6">
    <location>
        <begin position="1416"/>
        <end position="1425"/>
    </location>
</feature>
<dbReference type="GO" id="GO:0030154">
    <property type="term" value="P:cell differentiation"/>
    <property type="evidence" value="ECO:0007669"/>
    <property type="project" value="UniProtKB-KW"/>
</dbReference>
<accession>A0A1B6CRJ7</accession>
<dbReference type="Gene3D" id="2.30.29.30">
    <property type="entry name" value="Pleckstrin-homology domain (PH domain)/Phosphotyrosine-binding domain (PTB)"/>
    <property type="match status" value="1"/>
</dbReference>
<feature type="region of interest" description="Disordered" evidence="6">
    <location>
        <begin position="1512"/>
        <end position="1543"/>
    </location>
</feature>
<reference evidence="8" key="1">
    <citation type="submission" date="2015-12" db="EMBL/GenBank/DDBJ databases">
        <title>De novo transcriptome assembly of four potential Pierce s Disease insect vectors from Arizona vineyards.</title>
        <authorList>
            <person name="Tassone E.E."/>
        </authorList>
    </citation>
    <scope>NUCLEOTIDE SEQUENCE</scope>
</reference>
<dbReference type="GO" id="GO:0005737">
    <property type="term" value="C:cytoplasm"/>
    <property type="evidence" value="ECO:0007669"/>
    <property type="project" value="UniProtKB-SubCell"/>
</dbReference>
<dbReference type="FunFam" id="2.30.29.30:FF:000262">
    <property type="entry name" value="Disabled, isoform F"/>
    <property type="match status" value="1"/>
</dbReference>
<dbReference type="SMART" id="SM00462">
    <property type="entry name" value="PTB"/>
    <property type="match status" value="1"/>
</dbReference>
<dbReference type="PANTHER" id="PTHR47695">
    <property type="entry name" value="PID DOMAIN-CONTAINING PROTEIN"/>
    <property type="match status" value="1"/>
</dbReference>
<feature type="domain" description="PID" evidence="7">
    <location>
        <begin position="64"/>
        <end position="198"/>
    </location>
</feature>
<feature type="compositionally biased region" description="Basic and acidic residues" evidence="6">
    <location>
        <begin position="1334"/>
        <end position="1357"/>
    </location>
</feature>
<feature type="compositionally biased region" description="Basic and acidic residues" evidence="6">
    <location>
        <begin position="1273"/>
        <end position="1285"/>
    </location>
</feature>
<comment type="subcellular location">
    <subcellularLocation>
        <location evidence="1">Cytoplasm</location>
    </subcellularLocation>
</comment>
<dbReference type="InterPro" id="IPR011993">
    <property type="entry name" value="PH-like_dom_sf"/>
</dbReference>
<dbReference type="InterPro" id="IPR048561">
    <property type="entry name" value="Dab_PTB"/>
</dbReference>
<dbReference type="PROSITE" id="PS01179">
    <property type="entry name" value="PID"/>
    <property type="match status" value="1"/>
</dbReference>
<evidence type="ECO:0000256" key="6">
    <source>
        <dbReference type="SAM" id="MobiDB-lite"/>
    </source>
</evidence>
<sequence>MTGNETKTVEAQDVTSKSPTSKEGNVGLGKLAHLKLNFKNFSATAMRKPISELSQDKNEPSRFLGEGVSFKAKLIGILEVSDPRGDRMCQEALADLKMAIRAAGEHKQRITINIAIDGLRLRDEKSGDCLYHHPVHKISFIAQDMSDSRAFGYIFGSPDTGHRFFGIKTDKAASQVVISMRDLFQVVFELKKKEIEMAKQHIEQHQIKYGMGIYTSDVSCSKAVEANAAASKLRTIVEDNASKENGAAKPAGPSEAIADLLDLEFELNSIQQGISQMERITPSDPFGDSFAPPVSKLPPHPVNAQSTSSTDTPPPGQIKERHWFDQETESIDTSPTTRNIIPGKSDKERHWFDRETEALFDEGDLTMSPPSAPVQPANTTFSPPPSISAPTPVKIVQEEKEDSTDLPKTAKEVFDVFTELDPLGTGKIKPYIDKKDFFQDLKNPPKKVLKDLVSDPPNDSNIPLFQADFDTSTQNVNITKDTVIFPVTTSSDPFGDDPFDKTDPFLEADFSNSGFASSNHLDPFDTCFADFKKFKEQTDASSSEFDSSRKTPMLPERSPPTHGPLRVSLPPEKHSDSSLDLPSPKLSPSPPTSRSRGKYSRLHKQTTLSSIVKLPSPKQRTRSRLSKQTTVDTFYDRNSPIMEGITLKNRGISTPSPPNVSLLGELAPEPPPRPLNTSTLIKPPPLPPKRQLQSTILKPPPRPPHSEDQPHYDYIESSGEVSLDIKSPPIPVPARRPRLGGDGDLMSYRPSKINQQTSSDPEYYLTPFPLLPPPQKKNSSLPKNTSLVEQKPISNNSINSLDITLSQLSKTGFSDLAATLDMSPTSLSKMTLQELTKSLQVLAEAHKTNINEENKDNSKFRTNVLKSEQYSALRESLDEDTPPFVAEFETHFDLNVSIQDQRKKSEESLFDKYAVFRELLEQEKIETDTPSPKPEDEVFPKSDVFQECSASSTITTKKLHSAIQPTVDRYAALRDICIDEFIAGKEDTISDKEDSITDMTRADDDVDTLASHPHSESTDSPTATVKESQSIMETTIMEEDISALDDDDDEGLEDIPEIGINLPTVEESNENVDASESPVEDEQQIEDSCRNMKENTTERNTELKENDVDGDSWARFETCIVETESIHSEGNTSPWSVDSKEKNSPGWRDQPERKPRKNKRYKPHSEWLEDDESEERWSHRHSQNSSRESPAWRENGWSDGDSMYDEAPPYDPIHHTPYHNQRRGRRRRKISPWRKTSRDPSPWEEDDRELSEDQWEGKRWDDSWHGRTKHRGSSWDEERRRDESRKRRSSPWSTEGDRRSSRESLAWEDDERYQRRNYRDRRRRRWEEQQSYSRNREWREQGRRNHQYYRDRSHESPWDDEFSEQGDEESPRCQTRKQVWARRRVNEDENFDRRYKRPSSREEQLSPDTDHHWSARKSQTLQPRKNNCYKKPSQSSPFEDDFTSHSFSYSIDRSPGTGSDVPSEKSGKAVQNKVQTSPDVFKKKDSFNETVGPSSLDVSKELNPRCGQHQYLFEDDFTPPNTRRCSGRSMSSDISEKQGRRDEELKVSDEVFVNEVNFSDKFIRSRIKENMIELNMAKRKIRNNSSCDVALGKSKGEIETVEENVSKRYNDRRPVGPDLKSRISNLRRTDSSSSLRKSESVNIFAYNSDPFDDDFFSSDINTLPRNSKEDKSKATSDPFKWTEAFSAFNFDQEAK</sequence>
<evidence type="ECO:0000256" key="5">
    <source>
        <dbReference type="ARBA" id="ARBA00022782"/>
    </source>
</evidence>
<feature type="region of interest" description="Disordered" evidence="6">
    <location>
        <begin position="647"/>
        <end position="760"/>
    </location>
</feature>
<dbReference type="Pfam" id="PF00640">
    <property type="entry name" value="PID"/>
    <property type="match status" value="1"/>
</dbReference>
<evidence type="ECO:0000256" key="4">
    <source>
        <dbReference type="ARBA" id="ARBA00022553"/>
    </source>
</evidence>
<dbReference type="InterPro" id="IPR006020">
    <property type="entry name" value="PTB/PI_dom"/>
</dbReference>
<evidence type="ECO:0000256" key="3">
    <source>
        <dbReference type="ARBA" id="ARBA00022490"/>
    </source>
</evidence>
<evidence type="ECO:0000313" key="8">
    <source>
        <dbReference type="EMBL" id="JAS15833.1"/>
    </source>
</evidence>
<feature type="region of interest" description="Disordered" evidence="6">
    <location>
        <begin position="1"/>
        <end position="26"/>
    </location>
</feature>
<feature type="compositionally biased region" description="Polar residues" evidence="6">
    <location>
        <begin position="1519"/>
        <end position="1533"/>
    </location>
</feature>
<feature type="compositionally biased region" description="Basic and acidic residues" evidence="6">
    <location>
        <begin position="1087"/>
        <end position="1107"/>
    </location>
</feature>
<keyword evidence="2" id="KW-0217">Developmental protein</keyword>
<feature type="compositionally biased region" description="Basic and acidic residues" evidence="6">
    <location>
        <begin position="1534"/>
        <end position="1543"/>
    </location>
</feature>
<feature type="region of interest" description="Disordered" evidence="6">
    <location>
        <begin position="279"/>
        <end position="347"/>
    </location>
</feature>
<dbReference type="SUPFAM" id="SSF50729">
    <property type="entry name" value="PH domain-like"/>
    <property type="match status" value="1"/>
</dbReference>
<feature type="region of interest" description="Disordered" evidence="6">
    <location>
        <begin position="1006"/>
        <end position="1026"/>
    </location>
</feature>
<feature type="compositionally biased region" description="Basic and acidic residues" evidence="6">
    <location>
        <begin position="1255"/>
        <end position="1265"/>
    </location>
</feature>
<name>A0A1B6CRJ7_9HEMI</name>
<keyword evidence="4" id="KW-0597">Phosphoprotein</keyword>
<feature type="compositionally biased region" description="Basic and acidic residues" evidence="6">
    <location>
        <begin position="704"/>
        <end position="714"/>
    </location>
</feature>
<dbReference type="PANTHER" id="PTHR47695:SF3">
    <property type="entry name" value="PID DOMAIN-CONTAINING PROTEIN"/>
    <property type="match status" value="1"/>
</dbReference>
<feature type="compositionally biased region" description="Basic residues" evidence="6">
    <location>
        <begin position="1216"/>
        <end position="1232"/>
    </location>
</feature>
<feature type="compositionally biased region" description="Acidic residues" evidence="6">
    <location>
        <begin position="1358"/>
        <end position="1368"/>
    </location>
</feature>
<evidence type="ECO:0000256" key="1">
    <source>
        <dbReference type="ARBA" id="ARBA00004496"/>
    </source>
</evidence>
<feature type="compositionally biased region" description="Basic residues" evidence="6">
    <location>
        <begin position="595"/>
        <end position="604"/>
    </location>
</feature>
<proteinExistence type="predicted"/>
<protein>
    <recommendedName>
        <fullName evidence="7">PID domain-containing protein</fullName>
    </recommendedName>
</protein>
<feature type="compositionally biased region" description="Basic and acidic residues" evidence="6">
    <location>
        <begin position="1384"/>
        <end position="1413"/>
    </location>
</feature>
<dbReference type="EMBL" id="GEDC01021465">
    <property type="protein sequence ID" value="JAS15833.1"/>
    <property type="molecule type" value="Transcribed_RNA"/>
</dbReference>
<feature type="compositionally biased region" description="Basic and acidic residues" evidence="6">
    <location>
        <begin position="1138"/>
        <end position="1153"/>
    </location>
</feature>
<keyword evidence="3" id="KW-0963">Cytoplasm</keyword>
<keyword evidence="5" id="KW-0221">Differentiation</keyword>
<feature type="region of interest" description="Disordered" evidence="6">
    <location>
        <begin position="1321"/>
        <end position="1475"/>
    </location>
</feature>
<organism evidence="8">
    <name type="scientific">Clastoptera arizonana</name>
    <name type="common">Arizona spittle bug</name>
    <dbReference type="NCBI Taxonomy" id="38151"/>
    <lineage>
        <taxon>Eukaryota</taxon>
        <taxon>Metazoa</taxon>
        <taxon>Ecdysozoa</taxon>
        <taxon>Arthropoda</taxon>
        <taxon>Hexapoda</taxon>
        <taxon>Insecta</taxon>
        <taxon>Pterygota</taxon>
        <taxon>Neoptera</taxon>
        <taxon>Paraneoptera</taxon>
        <taxon>Hemiptera</taxon>
        <taxon>Auchenorrhyncha</taxon>
        <taxon>Cercopoidea</taxon>
        <taxon>Clastopteridae</taxon>
        <taxon>Clastoptera</taxon>
    </lineage>
</organism>
<gene>
    <name evidence="8" type="ORF">g.13825</name>
</gene>